<gene>
    <name evidence="4" type="ORF">RHGRI_018448</name>
</gene>
<dbReference type="PANTHER" id="PTHR48051:SF1">
    <property type="entry name" value="RAS SUPPRESSOR PROTEIN 1"/>
    <property type="match status" value="1"/>
</dbReference>
<keyword evidence="1" id="KW-0433">Leucine-rich repeat</keyword>
<dbReference type="PRINTS" id="PR00019">
    <property type="entry name" value="LEURICHRPT"/>
</dbReference>
<dbReference type="InterPro" id="IPR032675">
    <property type="entry name" value="LRR_dom_sf"/>
</dbReference>
<dbReference type="PANTHER" id="PTHR48051">
    <property type="match status" value="1"/>
</dbReference>
<dbReference type="EMBL" id="JACTNZ010000006">
    <property type="protein sequence ID" value="KAG5546277.1"/>
    <property type="molecule type" value="Genomic_DNA"/>
</dbReference>
<evidence type="ECO:0000313" key="5">
    <source>
        <dbReference type="Proteomes" id="UP000823749"/>
    </source>
</evidence>
<evidence type="ECO:0000256" key="2">
    <source>
        <dbReference type="ARBA" id="ARBA00022737"/>
    </source>
</evidence>
<dbReference type="PROSITE" id="PS51450">
    <property type="entry name" value="LRR"/>
    <property type="match status" value="4"/>
</dbReference>
<dbReference type="Proteomes" id="UP000823749">
    <property type="component" value="Chromosome 6"/>
</dbReference>
<feature type="domain" description="Disease resistance R13L4/SHOC-2-like LRR" evidence="3">
    <location>
        <begin position="26"/>
        <end position="196"/>
    </location>
</feature>
<proteinExistence type="predicted"/>
<evidence type="ECO:0000256" key="1">
    <source>
        <dbReference type="ARBA" id="ARBA00022614"/>
    </source>
</evidence>
<protein>
    <recommendedName>
        <fullName evidence="3">Disease resistance R13L4/SHOC-2-like LRR domain-containing protein</fullName>
    </recommendedName>
</protein>
<dbReference type="GO" id="GO:0051707">
    <property type="term" value="P:response to other organism"/>
    <property type="evidence" value="ECO:0007669"/>
    <property type="project" value="UniProtKB-ARBA"/>
</dbReference>
<accession>A0AAV6K1F8</accession>
<sequence length="551" mass="60558">MWQLEVPNEVYKSLDAVGEGENWWEAVELQKLILAHNNIESLKEDIRNLPLLTVLNVSHNKLSHLPAAIGELHMLKSLDVSFNMIASIPEEVGSATSLVKFDCSNNQLKDLPGSLGRCLELSDLKTSNNCITSLPEDLVNCSKLTKLDVEGNKLTSLSENVIASCIMLTELNASKNMLSGIPQSIGSLSRLIRLDLHQNSKNFFNPIINNGLLFPSGVLYGVRFIFNAARDLDNEGFQFSVNNMLSSLSAEIGALPHLGTFDLHSNKLKEYPAEACKLRLSVLDLSNNSLSGLPPEIGMMTTLRKILLVGNPLRSLRSSLVNGPTPALLQYLRSRLPVNEESAAGTPSNEDVIARAARMSLTSKELSLVGLGFSAVPSEVWESSEVTKLDLSKNSIEELPVELSSCVSLETLILSRNKMKEWPGAILKSLSNLSCLKLDNNPLRQIPSDGFQAAPKLQILDLSGNASCLPEHPAFSSLPQLQELYLRRIHISEFPSDLVQLQQLRLLDLSQNSLQLIPKGIKNMTSLTELDLSDNNITTLPAELVRMQIPF</sequence>
<dbReference type="GO" id="GO:0005737">
    <property type="term" value="C:cytoplasm"/>
    <property type="evidence" value="ECO:0007669"/>
    <property type="project" value="TreeGrafter"/>
</dbReference>
<keyword evidence="2" id="KW-0677">Repeat</keyword>
<dbReference type="InterPro" id="IPR003591">
    <property type="entry name" value="Leu-rich_rpt_typical-subtyp"/>
</dbReference>
<dbReference type="AlphaFoldDB" id="A0AAV6K1F8"/>
<organism evidence="4 5">
    <name type="scientific">Rhododendron griersonianum</name>
    <dbReference type="NCBI Taxonomy" id="479676"/>
    <lineage>
        <taxon>Eukaryota</taxon>
        <taxon>Viridiplantae</taxon>
        <taxon>Streptophyta</taxon>
        <taxon>Embryophyta</taxon>
        <taxon>Tracheophyta</taxon>
        <taxon>Spermatophyta</taxon>
        <taxon>Magnoliopsida</taxon>
        <taxon>eudicotyledons</taxon>
        <taxon>Gunneridae</taxon>
        <taxon>Pentapetalae</taxon>
        <taxon>asterids</taxon>
        <taxon>Ericales</taxon>
        <taxon>Ericaceae</taxon>
        <taxon>Ericoideae</taxon>
        <taxon>Rhodoreae</taxon>
        <taxon>Rhododendron</taxon>
    </lineage>
</organism>
<dbReference type="SUPFAM" id="SSF52058">
    <property type="entry name" value="L domain-like"/>
    <property type="match status" value="2"/>
</dbReference>
<name>A0AAV6K1F8_9ERIC</name>
<comment type="caution">
    <text evidence="4">The sequence shown here is derived from an EMBL/GenBank/DDBJ whole genome shotgun (WGS) entry which is preliminary data.</text>
</comment>
<dbReference type="Gene3D" id="3.80.10.10">
    <property type="entry name" value="Ribonuclease Inhibitor"/>
    <property type="match status" value="5"/>
</dbReference>
<reference evidence="4 5" key="1">
    <citation type="submission" date="2020-08" db="EMBL/GenBank/DDBJ databases">
        <title>Plant Genome Project.</title>
        <authorList>
            <person name="Zhang R.-G."/>
        </authorList>
    </citation>
    <scope>NUCLEOTIDE SEQUENCE [LARGE SCALE GENOMIC DNA]</scope>
    <source>
        <strain evidence="4">WSP0</strain>
        <tissue evidence="4">Leaf</tissue>
    </source>
</reference>
<evidence type="ECO:0000259" key="3">
    <source>
        <dbReference type="Pfam" id="PF23598"/>
    </source>
</evidence>
<keyword evidence="5" id="KW-1185">Reference proteome</keyword>
<dbReference type="InterPro" id="IPR055414">
    <property type="entry name" value="LRR_R13L4/SHOC2-like"/>
</dbReference>
<dbReference type="Pfam" id="PF00560">
    <property type="entry name" value="LRR_1"/>
    <property type="match status" value="1"/>
</dbReference>
<dbReference type="Pfam" id="PF13516">
    <property type="entry name" value="LRR_6"/>
    <property type="match status" value="1"/>
</dbReference>
<dbReference type="SMART" id="SM00364">
    <property type="entry name" value="LRR_BAC"/>
    <property type="match status" value="6"/>
</dbReference>
<dbReference type="GO" id="GO:0006952">
    <property type="term" value="P:defense response"/>
    <property type="evidence" value="ECO:0007669"/>
    <property type="project" value="UniProtKB-ARBA"/>
</dbReference>
<dbReference type="InterPro" id="IPR001611">
    <property type="entry name" value="Leu-rich_rpt"/>
</dbReference>
<dbReference type="Pfam" id="PF23598">
    <property type="entry name" value="LRR_14"/>
    <property type="match status" value="1"/>
</dbReference>
<evidence type="ECO:0000313" key="4">
    <source>
        <dbReference type="EMBL" id="KAG5546277.1"/>
    </source>
</evidence>
<dbReference type="Pfam" id="PF13855">
    <property type="entry name" value="LRR_8"/>
    <property type="match status" value="1"/>
</dbReference>
<dbReference type="InterPro" id="IPR050216">
    <property type="entry name" value="LRR_domain-containing"/>
</dbReference>
<dbReference type="SMART" id="SM00369">
    <property type="entry name" value="LRR_TYP"/>
    <property type="match status" value="15"/>
</dbReference>